<keyword evidence="6 10" id="KW-1133">Transmembrane helix</keyword>
<protein>
    <recommendedName>
        <fullName evidence="2">Cytochrome c1</fullName>
    </recommendedName>
</protein>
<keyword evidence="4 10" id="KW-0812">Transmembrane</keyword>
<keyword evidence="14" id="KW-1185">Reference proteome</keyword>
<evidence type="ECO:0000313" key="13">
    <source>
        <dbReference type="EMBL" id="MCV2874154.1"/>
    </source>
</evidence>
<gene>
    <name evidence="13" type="ORF">OEZ71_17795</name>
</gene>
<name>A0ABT2ZT02_9RHOB</name>
<evidence type="ECO:0000256" key="6">
    <source>
        <dbReference type="ARBA" id="ARBA00022989"/>
    </source>
</evidence>
<dbReference type="Proteomes" id="UP001652564">
    <property type="component" value="Unassembled WGS sequence"/>
</dbReference>
<evidence type="ECO:0000256" key="2">
    <source>
        <dbReference type="ARBA" id="ARBA00016165"/>
    </source>
</evidence>
<sequence length="262" mass="28431">MLRNIAIAAASVLALSGAAFAAGGGEQHIEDVAFSFEGPFGKYDEHQLQRGLQVYTEVCAACHGMKFVPIRTLSDEGGPHLPEDQVRAYAAQFTAIDKETGEEREATPNDFFPKSSLENAPDLSLMAKARAGFHGPYGSGINQFFKGIGGAEYIYSILTGYTGHEVEQVGTTFYENTAFPGGLIAMNPPLSDGQVEYADGHDNTVHHMAEDVSAFLMWAAEPKMMARKQVGFVGVLFLGLLTVLLYLTNKRIWAPYKGKKQA</sequence>
<dbReference type="Gene3D" id="1.20.5.100">
    <property type="entry name" value="Cytochrome c1, transmembrane anchor, C-terminal"/>
    <property type="match status" value="1"/>
</dbReference>
<keyword evidence="11" id="KW-0732">Signal</keyword>
<evidence type="ECO:0000256" key="5">
    <source>
        <dbReference type="ARBA" id="ARBA00022723"/>
    </source>
</evidence>
<dbReference type="RefSeq" id="WP_263741402.1">
    <property type="nucleotide sequence ID" value="NZ_JAOWKZ010000004.1"/>
</dbReference>
<dbReference type="PANTHER" id="PTHR10266:SF3">
    <property type="entry name" value="CYTOCHROME C1, HEME PROTEIN, MITOCHONDRIAL"/>
    <property type="match status" value="1"/>
</dbReference>
<evidence type="ECO:0000256" key="7">
    <source>
        <dbReference type="ARBA" id="ARBA00023004"/>
    </source>
</evidence>
<keyword evidence="7 9" id="KW-0408">Iron</keyword>
<dbReference type="InterPro" id="IPR002326">
    <property type="entry name" value="Cyt_c1"/>
</dbReference>
<dbReference type="SUPFAM" id="SSF46626">
    <property type="entry name" value="Cytochrome c"/>
    <property type="match status" value="1"/>
</dbReference>
<evidence type="ECO:0000259" key="12">
    <source>
        <dbReference type="PROSITE" id="PS51007"/>
    </source>
</evidence>
<feature type="transmembrane region" description="Helical" evidence="10">
    <location>
        <begin position="230"/>
        <end position="247"/>
    </location>
</feature>
<evidence type="ECO:0000256" key="11">
    <source>
        <dbReference type="SAM" id="SignalP"/>
    </source>
</evidence>
<dbReference type="PANTHER" id="PTHR10266">
    <property type="entry name" value="CYTOCHROME C1"/>
    <property type="match status" value="1"/>
</dbReference>
<evidence type="ECO:0000256" key="10">
    <source>
        <dbReference type="SAM" id="Phobius"/>
    </source>
</evidence>
<comment type="caution">
    <text evidence="13">The sequence shown here is derived from an EMBL/GenBank/DDBJ whole genome shotgun (WGS) entry which is preliminary data.</text>
</comment>
<reference evidence="13 14" key="1">
    <citation type="submission" date="2022-10" db="EMBL/GenBank/DDBJ databases">
        <title>Defluviimonas sp. nov., isolated from ocean surface sediments.</title>
        <authorList>
            <person name="He W."/>
            <person name="Wang L."/>
            <person name="Zhang D.-F."/>
        </authorList>
    </citation>
    <scope>NUCLEOTIDE SEQUENCE [LARGE SCALE GENOMIC DNA]</scope>
    <source>
        <strain evidence="13 14">WL0050</strain>
    </source>
</reference>
<dbReference type="PROSITE" id="PS51007">
    <property type="entry name" value="CYTC"/>
    <property type="match status" value="1"/>
</dbReference>
<keyword evidence="3 9" id="KW-0349">Heme</keyword>
<accession>A0ABT2ZT02</accession>
<feature type="domain" description="Cytochrome c" evidence="12">
    <location>
        <begin position="46"/>
        <end position="165"/>
    </location>
</feature>
<evidence type="ECO:0000256" key="8">
    <source>
        <dbReference type="ARBA" id="ARBA00023136"/>
    </source>
</evidence>
<keyword evidence="8 10" id="KW-0472">Membrane</keyword>
<dbReference type="EMBL" id="JAOWKZ010000004">
    <property type="protein sequence ID" value="MCV2874154.1"/>
    <property type="molecule type" value="Genomic_DNA"/>
</dbReference>
<organism evidence="13 14">
    <name type="scientific">Albidovulum litorale</name>
    <dbReference type="NCBI Taxonomy" id="2984134"/>
    <lineage>
        <taxon>Bacteria</taxon>
        <taxon>Pseudomonadati</taxon>
        <taxon>Pseudomonadota</taxon>
        <taxon>Alphaproteobacteria</taxon>
        <taxon>Rhodobacterales</taxon>
        <taxon>Paracoccaceae</taxon>
        <taxon>Albidovulum</taxon>
    </lineage>
</organism>
<evidence type="ECO:0000256" key="9">
    <source>
        <dbReference type="PROSITE-ProRule" id="PRU00433"/>
    </source>
</evidence>
<evidence type="ECO:0000256" key="1">
    <source>
        <dbReference type="ARBA" id="ARBA00004370"/>
    </source>
</evidence>
<proteinExistence type="predicted"/>
<dbReference type="Gene3D" id="1.10.760.10">
    <property type="entry name" value="Cytochrome c-like domain"/>
    <property type="match status" value="1"/>
</dbReference>
<keyword evidence="5 9" id="KW-0479">Metal-binding</keyword>
<evidence type="ECO:0000313" key="14">
    <source>
        <dbReference type="Proteomes" id="UP001652564"/>
    </source>
</evidence>
<dbReference type="InterPro" id="IPR009056">
    <property type="entry name" value="Cyt_c-like_dom"/>
</dbReference>
<evidence type="ECO:0000256" key="4">
    <source>
        <dbReference type="ARBA" id="ARBA00022692"/>
    </source>
</evidence>
<feature type="signal peptide" evidence="11">
    <location>
        <begin position="1"/>
        <end position="21"/>
    </location>
</feature>
<feature type="chain" id="PRO_5046663762" description="Cytochrome c1" evidence="11">
    <location>
        <begin position="22"/>
        <end position="262"/>
    </location>
</feature>
<comment type="subcellular location">
    <subcellularLocation>
        <location evidence="1">Membrane</location>
    </subcellularLocation>
</comment>
<dbReference type="PRINTS" id="PR00603">
    <property type="entry name" value="CYTOCHROMEC1"/>
</dbReference>
<dbReference type="InterPro" id="IPR036909">
    <property type="entry name" value="Cyt_c-like_dom_sf"/>
</dbReference>
<evidence type="ECO:0000256" key="3">
    <source>
        <dbReference type="ARBA" id="ARBA00022617"/>
    </source>
</evidence>
<dbReference type="Pfam" id="PF02167">
    <property type="entry name" value="Cytochrom_C1"/>
    <property type="match status" value="1"/>
</dbReference>